<dbReference type="EMBL" id="JAPUUL010003733">
    <property type="protein sequence ID" value="KAJ8121775.1"/>
    <property type="molecule type" value="Genomic_DNA"/>
</dbReference>
<sequence length="658" mass="73239">MQGRIDQLENLVLGLMHQAVPSPGDQRDGLAPSPSVIDSERTIVAASESLRDVSPTPSDNGSIRVQQAVVSYVNSSHWAAVLDSIADLRSHFAQEEEAHPRASDPLQPPASFPKPQLLYGCLIYETPASIIKSLPPRPVVDRLVSRYFNVLDIAPGIVHSSHFLREYEEFWKVPHAAPIIWVGLLFSMMCLSTQLQQSFLSPTGATPAPGQSGTTQQAAESQATVDRYKEKAIQCLILGHYTKGGPYVLETLILYFLVECFHLKDMEIGIWVLVGNIVQIAIHMGYHRDAKHFPAISPFAGEMRRRVWGMIVQLDFSISTQLGLPRLIKESQTNTAEPRNLYDSDFDENTVELPPSRPETEVTPTLYVLAKLRILSVGVKVADVATEPRIHSYAQILELDQQINEARNALPSSLRWDGLASSLNIPSQTIIQRIWLEVTAQQLKIVLHRKFIEPSRLHQQYGSSKSACFNAAMKILDLQRLVDEETQADGLLYQSRWRVSSAFINDFLLATSILCFCLQNHNTDKQNQRHDNSGDADLESVDMKRVRQLLKTSQAIWSRQCGSSREARKAAAALRYVLGDSGARSEPHAPEDVLPASFPAAAVSYFPGFSDFMPEYEFPSLGLGHENEATWPSFTTALNNNVEQWAGVNGSQEMDISS</sequence>
<name>A0ACC2J2S8_9PEZI</name>
<dbReference type="Proteomes" id="UP001153332">
    <property type="component" value="Unassembled WGS sequence"/>
</dbReference>
<protein>
    <submittedName>
        <fullName evidence="1">Uncharacterized protein</fullName>
    </submittedName>
</protein>
<comment type="caution">
    <text evidence="1">The sequence shown here is derived from an EMBL/GenBank/DDBJ whole genome shotgun (WGS) entry which is preliminary data.</text>
</comment>
<gene>
    <name evidence="1" type="ORF">O1611_g10012</name>
</gene>
<reference evidence="1" key="1">
    <citation type="submission" date="2022-12" db="EMBL/GenBank/DDBJ databases">
        <title>Genome Sequence of Lasiodiplodia mahajangana.</title>
        <authorList>
            <person name="Buettner E."/>
        </authorList>
    </citation>
    <scope>NUCLEOTIDE SEQUENCE</scope>
    <source>
        <strain evidence="1">VT137</strain>
    </source>
</reference>
<proteinExistence type="predicted"/>
<organism evidence="1 2">
    <name type="scientific">Lasiodiplodia mahajangana</name>
    <dbReference type="NCBI Taxonomy" id="1108764"/>
    <lineage>
        <taxon>Eukaryota</taxon>
        <taxon>Fungi</taxon>
        <taxon>Dikarya</taxon>
        <taxon>Ascomycota</taxon>
        <taxon>Pezizomycotina</taxon>
        <taxon>Dothideomycetes</taxon>
        <taxon>Dothideomycetes incertae sedis</taxon>
        <taxon>Botryosphaeriales</taxon>
        <taxon>Botryosphaeriaceae</taxon>
        <taxon>Lasiodiplodia</taxon>
    </lineage>
</organism>
<keyword evidence="2" id="KW-1185">Reference proteome</keyword>
<evidence type="ECO:0000313" key="2">
    <source>
        <dbReference type="Proteomes" id="UP001153332"/>
    </source>
</evidence>
<evidence type="ECO:0000313" key="1">
    <source>
        <dbReference type="EMBL" id="KAJ8121775.1"/>
    </source>
</evidence>
<accession>A0ACC2J2S8</accession>